<dbReference type="GO" id="GO:0004856">
    <property type="term" value="F:D-xylulokinase activity"/>
    <property type="evidence" value="ECO:0007669"/>
    <property type="project" value="UniProtKB-UniRule"/>
</dbReference>
<dbReference type="HAMAP" id="MF_02220">
    <property type="entry name" value="XylB"/>
    <property type="match status" value="1"/>
</dbReference>
<evidence type="ECO:0000256" key="10">
    <source>
        <dbReference type="RuleBase" id="RU364073"/>
    </source>
</evidence>
<feature type="domain" description="Carbohydrate kinase FGGY N-terminal" evidence="11">
    <location>
        <begin position="5"/>
        <end position="247"/>
    </location>
</feature>
<dbReference type="PIRSF" id="PIRSF000538">
    <property type="entry name" value="GlpK"/>
    <property type="match status" value="1"/>
</dbReference>
<evidence type="ECO:0000256" key="5">
    <source>
        <dbReference type="ARBA" id="ARBA00022777"/>
    </source>
</evidence>
<comment type="function">
    <text evidence="8">Catalyzes the phosphorylation of D-xylulose to D-xylulose 5-phosphate.</text>
</comment>
<dbReference type="EMBL" id="CAOS01000013">
    <property type="protein sequence ID" value="CCO08834.1"/>
    <property type="molecule type" value="Genomic_DNA"/>
</dbReference>
<dbReference type="PANTHER" id="PTHR43095:SF5">
    <property type="entry name" value="XYLULOSE KINASE"/>
    <property type="match status" value="1"/>
</dbReference>
<reference evidence="13 14" key="1">
    <citation type="journal article" date="2013" name="Genome Announc.">
        <title>Genome Sequence of the Sulfate-Reducing Bacterium Desulfotomaculum hydrothermale Lam5(T).</title>
        <authorList>
            <person name="Amin O."/>
            <person name="Fardeau M.L."/>
            <person name="Valette O."/>
            <person name="Hirschler-Rea A."/>
            <person name="Barbe V."/>
            <person name="Medigue C."/>
            <person name="Vacherie B."/>
            <person name="Ollivier B."/>
            <person name="Bertin P.N."/>
            <person name="Dolla A."/>
        </authorList>
    </citation>
    <scope>NUCLEOTIDE SEQUENCE [LARGE SCALE GENOMIC DNA]</scope>
    <source>
        <strain evidence="14">Lam5 / DSM 18033</strain>
    </source>
</reference>
<feature type="active site" description="Proton acceptor" evidence="8">
    <location>
        <position position="240"/>
    </location>
</feature>
<keyword evidence="3 8" id="KW-0808">Transferase</keyword>
<dbReference type="PROSITE" id="PS00445">
    <property type="entry name" value="FGGY_KINASES_2"/>
    <property type="match status" value="1"/>
</dbReference>
<dbReference type="InterPro" id="IPR050406">
    <property type="entry name" value="FGGY_Carb_Kinase"/>
</dbReference>
<dbReference type="GO" id="GO:0042732">
    <property type="term" value="P:D-xylose metabolic process"/>
    <property type="evidence" value="ECO:0007669"/>
    <property type="project" value="UniProtKB-KW"/>
</dbReference>
<evidence type="ECO:0000256" key="2">
    <source>
        <dbReference type="ARBA" id="ARBA00022629"/>
    </source>
</evidence>
<keyword evidence="6 8" id="KW-0067">ATP-binding</keyword>
<dbReference type="InterPro" id="IPR000577">
    <property type="entry name" value="Carb_kinase_FGGY"/>
</dbReference>
<feature type="domain" description="Carbohydrate kinase FGGY C-terminal" evidence="12">
    <location>
        <begin position="257"/>
        <end position="452"/>
    </location>
</feature>
<evidence type="ECO:0000256" key="6">
    <source>
        <dbReference type="ARBA" id="ARBA00022840"/>
    </source>
</evidence>
<evidence type="ECO:0000256" key="8">
    <source>
        <dbReference type="HAMAP-Rule" id="MF_02220"/>
    </source>
</evidence>
<comment type="similarity">
    <text evidence="1 8 9">Belongs to the FGGY kinase family.</text>
</comment>
<gene>
    <name evidence="8 10 13" type="primary">xylB</name>
    <name evidence="13" type="ORF">DESHY_60006</name>
</gene>
<evidence type="ECO:0000259" key="11">
    <source>
        <dbReference type="Pfam" id="PF00370"/>
    </source>
</evidence>
<dbReference type="RefSeq" id="WP_008412468.1">
    <property type="nucleotide sequence ID" value="NZ_CAOS01000013.1"/>
</dbReference>
<proteinExistence type="inferred from homology"/>
<comment type="catalytic activity">
    <reaction evidence="8 10">
        <text>D-xylulose + ATP = D-xylulose 5-phosphate + ADP + H(+)</text>
        <dbReference type="Rhea" id="RHEA:10964"/>
        <dbReference type="ChEBI" id="CHEBI:15378"/>
        <dbReference type="ChEBI" id="CHEBI:17140"/>
        <dbReference type="ChEBI" id="CHEBI:30616"/>
        <dbReference type="ChEBI" id="CHEBI:57737"/>
        <dbReference type="ChEBI" id="CHEBI:456216"/>
        <dbReference type="EC" id="2.7.1.17"/>
    </reaction>
</comment>
<feature type="binding site" evidence="8">
    <location>
        <begin position="81"/>
        <end position="82"/>
    </location>
    <ligand>
        <name>substrate</name>
    </ligand>
</feature>
<keyword evidence="14" id="KW-1185">Reference proteome</keyword>
<dbReference type="Gene3D" id="3.30.420.40">
    <property type="match status" value="2"/>
</dbReference>
<dbReference type="InterPro" id="IPR018484">
    <property type="entry name" value="FGGY_N"/>
</dbReference>
<feature type="site" description="Important for activity" evidence="8">
    <location>
        <position position="9"/>
    </location>
</feature>
<evidence type="ECO:0000256" key="4">
    <source>
        <dbReference type="ARBA" id="ARBA00022741"/>
    </source>
</evidence>
<dbReference type="InterPro" id="IPR018485">
    <property type="entry name" value="FGGY_C"/>
</dbReference>
<keyword evidence="2 8" id="KW-0859">Xylose metabolism</keyword>
<organism evidence="13 14">
    <name type="scientific">Desulforamulus hydrothermalis Lam5 = DSM 18033</name>
    <dbReference type="NCBI Taxonomy" id="1121428"/>
    <lineage>
        <taxon>Bacteria</taxon>
        <taxon>Bacillati</taxon>
        <taxon>Bacillota</taxon>
        <taxon>Clostridia</taxon>
        <taxon>Eubacteriales</taxon>
        <taxon>Peptococcaceae</taxon>
        <taxon>Desulforamulus</taxon>
    </lineage>
</organism>
<dbReference type="AlphaFoldDB" id="K8E039"/>
<comment type="caution">
    <text evidence="13">The sequence shown here is derived from an EMBL/GenBank/DDBJ whole genome shotgun (WGS) entry which is preliminary data.</text>
</comment>
<dbReference type="Pfam" id="PF00370">
    <property type="entry name" value="FGGY_N"/>
    <property type="match status" value="1"/>
</dbReference>
<dbReference type="EC" id="2.7.1.17" evidence="8 10"/>
<dbReference type="eggNOG" id="COG1070">
    <property type="taxonomic scope" value="Bacteria"/>
</dbReference>
<dbReference type="OrthoDB" id="9805576at2"/>
<dbReference type="InterPro" id="IPR006000">
    <property type="entry name" value="Xylulokinase"/>
</dbReference>
<dbReference type="Proteomes" id="UP000009315">
    <property type="component" value="Unassembled WGS sequence"/>
</dbReference>
<dbReference type="GO" id="GO:0005524">
    <property type="term" value="F:ATP binding"/>
    <property type="evidence" value="ECO:0007669"/>
    <property type="project" value="UniProtKB-UniRule"/>
</dbReference>
<evidence type="ECO:0000256" key="7">
    <source>
        <dbReference type="ARBA" id="ARBA00023277"/>
    </source>
</evidence>
<dbReference type="PANTHER" id="PTHR43095">
    <property type="entry name" value="SUGAR KINASE"/>
    <property type="match status" value="1"/>
</dbReference>
<keyword evidence="7 8" id="KW-0119">Carbohydrate metabolism</keyword>
<dbReference type="Pfam" id="PF02782">
    <property type="entry name" value="FGGY_C"/>
    <property type="match status" value="1"/>
</dbReference>
<dbReference type="InterPro" id="IPR018483">
    <property type="entry name" value="Carb_kinase_FGGY_CS"/>
</dbReference>
<name>K8E039_9FIRM</name>
<dbReference type="GO" id="GO:0005998">
    <property type="term" value="P:xylulose catabolic process"/>
    <property type="evidence" value="ECO:0007669"/>
    <property type="project" value="UniProtKB-UniRule"/>
</dbReference>
<evidence type="ECO:0000313" key="14">
    <source>
        <dbReference type="Proteomes" id="UP000009315"/>
    </source>
</evidence>
<evidence type="ECO:0000313" key="13">
    <source>
        <dbReference type="EMBL" id="CCO08834.1"/>
    </source>
</evidence>
<evidence type="ECO:0000259" key="12">
    <source>
        <dbReference type="Pfam" id="PF02782"/>
    </source>
</evidence>
<evidence type="ECO:0000256" key="9">
    <source>
        <dbReference type="RuleBase" id="RU003733"/>
    </source>
</evidence>
<dbReference type="STRING" id="1121428.DESHY_60006"/>
<dbReference type="NCBIfam" id="TIGR01312">
    <property type="entry name" value="XylB"/>
    <property type="match status" value="1"/>
</dbReference>
<dbReference type="SUPFAM" id="SSF53067">
    <property type="entry name" value="Actin-like ATPase domain"/>
    <property type="match status" value="2"/>
</dbReference>
<dbReference type="CDD" id="cd07808">
    <property type="entry name" value="ASKHA_NBD_FGGY_EcXK-like"/>
    <property type="match status" value="1"/>
</dbReference>
<evidence type="ECO:0000256" key="1">
    <source>
        <dbReference type="ARBA" id="ARBA00009156"/>
    </source>
</evidence>
<dbReference type="PROSITE" id="PS00933">
    <property type="entry name" value="FGGY_KINASES_1"/>
    <property type="match status" value="1"/>
</dbReference>
<protein>
    <recommendedName>
        <fullName evidence="8 10">Xylulose kinase</fullName>
        <shortName evidence="8 10">Xylulokinase</shortName>
        <ecNumber evidence="8 10">2.7.1.17</ecNumber>
    </recommendedName>
</protein>
<keyword evidence="5 8" id="KW-0418">Kinase</keyword>
<accession>K8E039</accession>
<dbReference type="InterPro" id="IPR043129">
    <property type="entry name" value="ATPase_NBD"/>
</dbReference>
<sequence>MQSLFLGIDIGTTGVKALVMDEQGRVVAQATREYPLHVPRPGWAEQNPEDWYKAACGAIATIISKGISPGQIQGIGLTGQMHGSVFLDAQGKVIREAILWCDQRTADECRQITDLVGESKLIELVSNPALAGFTAPKILWLRNHEPENYKRVAKVLLPKDYISWRMTGVFATDVSDASGMLLLDVVNRKWSSEMLAALEIPAAWLAEVFESPDVVGRVSARGAAETGLPEGIPVVAGAGDNAAGAVGNGIISPGMATASLGTSGVVFTPSQTPAVDRAGRLHTFCHAVPGQWHLMGVTMAAGGSLRWYRDTFAGEERAVAQLTGRDPYELMSDEAALIEPGADGLIFLPYLSGERTPHADPLARGVFVGMNLKHTKGHFVRSIMEGVAFSLKDTLEIMSGLGIALNDLRITGGGGRSAVWRQILADVFNMPLQVMENSDGPAYGAAILGAVGAGCWQSVTEAVAATCSRQQLQEVVPIPQNAARYQKIYQIYIDTYPPLQPLFKRLSEVN</sequence>
<keyword evidence="4 8" id="KW-0547">Nucleotide-binding</keyword>
<evidence type="ECO:0000256" key="3">
    <source>
        <dbReference type="ARBA" id="ARBA00022679"/>
    </source>
</evidence>